<name>A0A371CLV6_9APHY</name>
<evidence type="ECO:0000313" key="2">
    <source>
        <dbReference type="Proteomes" id="UP000256964"/>
    </source>
</evidence>
<evidence type="ECO:0000313" key="1">
    <source>
        <dbReference type="EMBL" id="RDX41247.1"/>
    </source>
</evidence>
<organism evidence="1 2">
    <name type="scientific">Lentinus brumalis</name>
    <dbReference type="NCBI Taxonomy" id="2498619"/>
    <lineage>
        <taxon>Eukaryota</taxon>
        <taxon>Fungi</taxon>
        <taxon>Dikarya</taxon>
        <taxon>Basidiomycota</taxon>
        <taxon>Agaricomycotina</taxon>
        <taxon>Agaricomycetes</taxon>
        <taxon>Polyporales</taxon>
        <taxon>Polyporaceae</taxon>
        <taxon>Lentinus</taxon>
    </lineage>
</organism>
<proteinExistence type="predicted"/>
<dbReference type="EMBL" id="KZ857518">
    <property type="protein sequence ID" value="RDX41247.1"/>
    <property type="molecule type" value="Genomic_DNA"/>
</dbReference>
<reference evidence="1 2" key="1">
    <citation type="journal article" date="2018" name="Biotechnol. Biofuels">
        <title>Integrative visual omics of the white-rot fungus Polyporus brumalis exposes the biotechnological potential of its oxidative enzymes for delignifying raw plant biomass.</title>
        <authorList>
            <person name="Miyauchi S."/>
            <person name="Rancon A."/>
            <person name="Drula E."/>
            <person name="Hage H."/>
            <person name="Chaduli D."/>
            <person name="Favel A."/>
            <person name="Grisel S."/>
            <person name="Henrissat B."/>
            <person name="Herpoel-Gimbert I."/>
            <person name="Ruiz-Duenas F.J."/>
            <person name="Chevret D."/>
            <person name="Hainaut M."/>
            <person name="Lin J."/>
            <person name="Wang M."/>
            <person name="Pangilinan J."/>
            <person name="Lipzen A."/>
            <person name="Lesage-Meessen L."/>
            <person name="Navarro D."/>
            <person name="Riley R."/>
            <person name="Grigoriev I.V."/>
            <person name="Zhou S."/>
            <person name="Raouche S."/>
            <person name="Rosso M.N."/>
        </authorList>
    </citation>
    <scope>NUCLEOTIDE SEQUENCE [LARGE SCALE GENOMIC DNA]</scope>
    <source>
        <strain evidence="1 2">BRFM 1820</strain>
    </source>
</reference>
<protein>
    <submittedName>
        <fullName evidence="1">Uncharacterized protein</fullName>
    </submittedName>
</protein>
<accession>A0A371CLV6</accession>
<dbReference type="AlphaFoldDB" id="A0A371CLV6"/>
<gene>
    <name evidence="1" type="ORF">OH76DRAFT_245363</name>
</gene>
<dbReference type="Proteomes" id="UP000256964">
    <property type="component" value="Unassembled WGS sequence"/>
</dbReference>
<keyword evidence="2" id="KW-1185">Reference proteome</keyword>
<sequence>MILRTVCFVLQSSRSSPLSELIAGVPTFSILGLAAVSPSTQNLTVALRNSHPRAIPLCPPLLRALCIHLLLRILSAPVGTSIVLSAVS</sequence>